<keyword evidence="3" id="KW-1185">Reference proteome</keyword>
<dbReference type="EMBL" id="LFBV01000013">
    <property type="protein sequence ID" value="OKH90234.1"/>
    <property type="molecule type" value="Genomic_DNA"/>
</dbReference>
<dbReference type="GO" id="GO:0005829">
    <property type="term" value="C:cytosol"/>
    <property type="evidence" value="ECO:0007669"/>
    <property type="project" value="TreeGrafter"/>
</dbReference>
<comment type="caution">
    <text evidence="2">The sequence shown here is derived from an EMBL/GenBank/DDBJ whole genome shotgun (WGS) entry which is preliminary data.</text>
</comment>
<evidence type="ECO:0000259" key="1">
    <source>
        <dbReference type="Pfam" id="PF02754"/>
    </source>
</evidence>
<accession>A0A1Q4UXB5</accession>
<dbReference type="RefSeq" id="WP_073795669.1">
    <property type="nucleotide sequence ID" value="NZ_JAPEPH010000002.1"/>
</dbReference>
<feature type="domain" description="Cysteine-rich" evidence="1">
    <location>
        <begin position="138"/>
        <end position="222"/>
    </location>
</feature>
<protein>
    <submittedName>
        <fullName evidence="2">Fe-S oxidoreductase</fullName>
    </submittedName>
</protein>
<proteinExistence type="predicted"/>
<dbReference type="PANTHER" id="PTHR30296">
    <property type="entry name" value="UNCHARACTERIZED PROTEIN YKGE"/>
    <property type="match status" value="1"/>
</dbReference>
<feature type="domain" description="Cysteine-rich" evidence="1">
    <location>
        <begin position="3"/>
        <end position="83"/>
    </location>
</feature>
<dbReference type="PANTHER" id="PTHR30296:SF0">
    <property type="entry name" value="LACTATE UTILIZATION PROTEIN A"/>
    <property type="match status" value="1"/>
</dbReference>
<evidence type="ECO:0000313" key="2">
    <source>
        <dbReference type="EMBL" id="OKH90234.1"/>
    </source>
</evidence>
<dbReference type="Proteomes" id="UP000186455">
    <property type="component" value="Unassembled WGS sequence"/>
</dbReference>
<reference evidence="2 3" key="1">
    <citation type="submission" date="2015-06" db="EMBL/GenBank/DDBJ databases">
        <title>Cloning and characterization of the uncialamcin biosynthetic gene cluster.</title>
        <authorList>
            <person name="Yan X."/>
            <person name="Huang T."/>
            <person name="Ge H."/>
            <person name="Shen B."/>
        </authorList>
    </citation>
    <scope>NUCLEOTIDE SEQUENCE [LARGE SCALE GENOMIC DNA]</scope>
    <source>
        <strain evidence="2 3">DCA2648</strain>
    </source>
</reference>
<dbReference type="AlphaFoldDB" id="A0A1Q4UXB5"/>
<dbReference type="Pfam" id="PF02754">
    <property type="entry name" value="CCG"/>
    <property type="match status" value="2"/>
</dbReference>
<dbReference type="GO" id="GO:0016491">
    <property type="term" value="F:oxidoreductase activity"/>
    <property type="evidence" value="ECO:0007669"/>
    <property type="project" value="UniProtKB-ARBA"/>
</dbReference>
<dbReference type="InterPro" id="IPR004017">
    <property type="entry name" value="Cys_rich_dom"/>
</dbReference>
<evidence type="ECO:0000313" key="3">
    <source>
        <dbReference type="Proteomes" id="UP000186455"/>
    </source>
</evidence>
<sequence length="251" mass="26906">MRVALFLTCVNDTLYPGTGRAVVKLLAGLGVDVDFPLGQTCCGQPQYNTGYRRGTEPIARRLAEVFRDHDAVVTPSGSCAAMVREMYPRLGERARAEGRGDALATALAPLADKTYELTEFLVDVLGVTDVGAWYPHTVTYHPTCHGLRSLRLGDRPLRLLRAVRGLELVELPGAEECCGFGGTFAVKNPGVSVAMGTDKVRSAEGTGAEVLCAADNSCLLHLGGLLGRQGSRMRPVHIAEILASTREGVRR</sequence>
<name>A0A1Q4UXB5_9ACTN</name>
<organism evidence="2 3">
    <name type="scientific">Streptomyces uncialis</name>
    <dbReference type="NCBI Taxonomy" id="1048205"/>
    <lineage>
        <taxon>Bacteria</taxon>
        <taxon>Bacillati</taxon>
        <taxon>Actinomycetota</taxon>
        <taxon>Actinomycetes</taxon>
        <taxon>Kitasatosporales</taxon>
        <taxon>Streptomycetaceae</taxon>
        <taxon>Streptomyces</taxon>
    </lineage>
</organism>
<gene>
    <name evidence="2" type="ORF">AB852_35775</name>
</gene>
<dbReference type="STRING" id="1048205.AB852_35775"/>